<dbReference type="Proteomes" id="UP001163223">
    <property type="component" value="Chromosome"/>
</dbReference>
<protein>
    <submittedName>
        <fullName evidence="1">Carboxymuconolactone decarboxylase family protein</fullName>
    </submittedName>
</protein>
<evidence type="ECO:0000313" key="2">
    <source>
        <dbReference type="Proteomes" id="UP001163223"/>
    </source>
</evidence>
<accession>A0ACD4NHW0</accession>
<evidence type="ECO:0000313" key="1">
    <source>
        <dbReference type="EMBL" id="WAJ26366.1"/>
    </source>
</evidence>
<reference evidence="1" key="1">
    <citation type="submission" date="2022-11" db="EMBL/GenBank/DDBJ databases">
        <title>beta-Carotene-producing bacterium, Jeongeuplla avenae sp. nov., alleviates the salt stress of Arabidopsis seedlings.</title>
        <authorList>
            <person name="Jiang L."/>
            <person name="Lee J."/>
        </authorList>
    </citation>
    <scope>NUCLEOTIDE SEQUENCE</scope>
    <source>
        <strain evidence="1">DY_R2A_6</strain>
    </source>
</reference>
<organism evidence="1 2">
    <name type="scientific">Antarcticirhabdus aurantiaca</name>
    <dbReference type="NCBI Taxonomy" id="2606717"/>
    <lineage>
        <taxon>Bacteria</taxon>
        <taxon>Pseudomonadati</taxon>
        <taxon>Pseudomonadota</taxon>
        <taxon>Alphaproteobacteria</taxon>
        <taxon>Hyphomicrobiales</taxon>
        <taxon>Aurantimonadaceae</taxon>
        <taxon>Antarcticirhabdus</taxon>
    </lineage>
</organism>
<name>A0ACD4NHW0_9HYPH</name>
<sequence length="187" mass="20053">MPEQPRLPELDETTLDPEQRRVHDAILSGPRGIVEGPLRVWLLSPDLADKAQALGAFCRYGTRLPPRLSELAILVTGAHWRAGFEWAVHAPIAIKAGVSPEAAEAIRTGATPSFAEPADAAVYRFARELTDTRFVSDATYAAAVEALGTEGVVELVGILGYYTLISMTINAFNVPLPPGAAEPFPHA</sequence>
<dbReference type="EMBL" id="CP113520">
    <property type="protein sequence ID" value="WAJ26366.1"/>
    <property type="molecule type" value="Genomic_DNA"/>
</dbReference>
<keyword evidence="2" id="KW-1185">Reference proteome</keyword>
<proteinExistence type="predicted"/>
<gene>
    <name evidence="1" type="ORF">OXU80_15855</name>
</gene>